<dbReference type="RefSeq" id="WP_141442842.1">
    <property type="nucleotide sequence ID" value="NZ_CP038231.1"/>
</dbReference>
<keyword evidence="2" id="KW-1185">Reference proteome</keyword>
<reference evidence="1 2" key="1">
    <citation type="submission" date="2019-03" db="EMBL/GenBank/DDBJ databases">
        <title>The complete genome sequence of Swingsia_sp. F3b2 LMG30590(T).</title>
        <authorList>
            <person name="Chua K.-O."/>
            <person name="Chan K.-G."/>
            <person name="See-Too W.-S."/>
        </authorList>
    </citation>
    <scope>NUCLEOTIDE SEQUENCE [LARGE SCALE GENOMIC DNA]</scope>
    <source>
        <strain evidence="1 2">F3b2</strain>
    </source>
</reference>
<sequence>MKAQPASHQANVWDDLITEFQSRLEALKTGPGKGELPASWLPGTNGPKVAADAASLRTVVQTMDEAIIGLANWRDQRLDMEGL</sequence>
<dbReference type="Proteomes" id="UP000318709">
    <property type="component" value="Chromosome"/>
</dbReference>
<gene>
    <name evidence="1" type="ORF">E3E12_02065</name>
</gene>
<dbReference type="KEGG" id="swf:E3E12_02065"/>
<dbReference type="AlphaFoldDB" id="A0A4Y6U872"/>
<evidence type="ECO:0000313" key="1">
    <source>
        <dbReference type="EMBL" id="QDH13180.1"/>
    </source>
</evidence>
<name>A0A4Y6U872_9PROT</name>
<organism evidence="1 2">
    <name type="scientific">Formicincola oecophyllae</name>
    <dbReference type="NCBI Taxonomy" id="2558361"/>
    <lineage>
        <taxon>Bacteria</taxon>
        <taxon>Pseudomonadati</taxon>
        <taxon>Pseudomonadota</taxon>
        <taxon>Alphaproteobacteria</taxon>
        <taxon>Acetobacterales</taxon>
        <taxon>Acetobacteraceae</taxon>
        <taxon>Formicincola</taxon>
    </lineage>
</organism>
<evidence type="ECO:0000313" key="2">
    <source>
        <dbReference type="Proteomes" id="UP000318709"/>
    </source>
</evidence>
<dbReference type="EMBL" id="CP038231">
    <property type="protein sequence ID" value="QDH13180.1"/>
    <property type="molecule type" value="Genomic_DNA"/>
</dbReference>
<proteinExistence type="predicted"/>
<protein>
    <submittedName>
        <fullName evidence="1">Uncharacterized protein</fullName>
    </submittedName>
</protein>
<accession>A0A4Y6U872</accession>